<dbReference type="EMBL" id="JPKZ01002210">
    <property type="protein sequence ID" value="KHN77954.1"/>
    <property type="molecule type" value="Genomic_DNA"/>
</dbReference>
<accession>A0A0B2V8W7</accession>
<evidence type="ECO:0000256" key="1">
    <source>
        <dbReference type="SAM" id="MobiDB-lite"/>
    </source>
</evidence>
<keyword evidence="2" id="KW-0813">Transport</keyword>
<organism evidence="2 3">
    <name type="scientific">Toxocara canis</name>
    <name type="common">Canine roundworm</name>
    <dbReference type="NCBI Taxonomy" id="6265"/>
    <lineage>
        <taxon>Eukaryota</taxon>
        <taxon>Metazoa</taxon>
        <taxon>Ecdysozoa</taxon>
        <taxon>Nematoda</taxon>
        <taxon>Chromadorea</taxon>
        <taxon>Rhabditida</taxon>
        <taxon>Spirurina</taxon>
        <taxon>Ascaridomorpha</taxon>
        <taxon>Ascaridoidea</taxon>
        <taxon>Toxocaridae</taxon>
        <taxon>Toxocara</taxon>
    </lineage>
</organism>
<dbReference type="OrthoDB" id="297496at2759"/>
<sequence>MEQAQASKRGCSVVVRLTMKQLIRNLGDQFNLPVSTIKNLNLDHFVDQAIKVEAGEIPSLRPPPIDDKVFLLDTAVDYADDENEEPWIPNPTPPSNSLNDFAMEPVIRSEQSDSPATVLLDVLEKQEEAQPSVHELTPEPEQDQATTPVPEPVPEPESELLPLLVLEHELELEPSALIVERSPTIDLPVDMNQQQQEEEAEPESLQQSELKHEPEQEPEPEPQISQQKAPSPQQDSTPDLPMDIPMHRRRDYSEEAWRRYERYQKRRQSRQSELSTPDSESGARDESQHPISSKRQHQQRSSTQASSGEHRRRSMKS</sequence>
<keyword evidence="2" id="KW-0406">Ion transport</keyword>
<dbReference type="Proteomes" id="UP000031036">
    <property type="component" value="Unassembled WGS sequence"/>
</dbReference>
<dbReference type="GO" id="GO:0034220">
    <property type="term" value="P:monoatomic ion transmembrane transport"/>
    <property type="evidence" value="ECO:0007669"/>
    <property type="project" value="UniProtKB-KW"/>
</dbReference>
<protein>
    <submittedName>
        <fullName evidence="2">TWiK family of potassium channels protein 9</fullName>
    </submittedName>
</protein>
<gene>
    <name evidence="2" type="primary">twk-9</name>
    <name evidence="2" type="ORF">Tcan_07633</name>
</gene>
<feature type="compositionally biased region" description="Basic and acidic residues" evidence="1">
    <location>
        <begin position="251"/>
        <end position="263"/>
    </location>
</feature>
<feature type="compositionally biased region" description="Polar residues" evidence="1">
    <location>
        <begin position="224"/>
        <end position="237"/>
    </location>
</feature>
<keyword evidence="3" id="KW-1185">Reference proteome</keyword>
<feature type="region of interest" description="Disordered" evidence="1">
    <location>
        <begin position="183"/>
        <end position="317"/>
    </location>
</feature>
<keyword evidence="2" id="KW-0407">Ion channel</keyword>
<dbReference type="AlphaFoldDB" id="A0A0B2V8W7"/>
<comment type="caution">
    <text evidence="2">The sequence shown here is derived from an EMBL/GenBank/DDBJ whole genome shotgun (WGS) entry which is preliminary data.</text>
</comment>
<evidence type="ECO:0000313" key="2">
    <source>
        <dbReference type="EMBL" id="KHN77954.1"/>
    </source>
</evidence>
<reference evidence="2 3" key="1">
    <citation type="submission" date="2014-11" db="EMBL/GenBank/DDBJ databases">
        <title>Genetic blueprint of the zoonotic pathogen Toxocara canis.</title>
        <authorList>
            <person name="Zhu X.-Q."/>
            <person name="Korhonen P.K."/>
            <person name="Cai H."/>
            <person name="Young N.D."/>
            <person name="Nejsum P."/>
            <person name="von Samson-Himmelstjerna G."/>
            <person name="Boag P.R."/>
            <person name="Tan P."/>
            <person name="Li Q."/>
            <person name="Min J."/>
            <person name="Yang Y."/>
            <person name="Wang X."/>
            <person name="Fang X."/>
            <person name="Hall R.S."/>
            <person name="Hofmann A."/>
            <person name="Sternberg P.W."/>
            <person name="Jex A.R."/>
            <person name="Gasser R.B."/>
        </authorList>
    </citation>
    <scope>NUCLEOTIDE SEQUENCE [LARGE SCALE GENOMIC DNA]</scope>
    <source>
        <strain evidence="2">PN_DK_2014</strain>
    </source>
</reference>
<name>A0A0B2V8W7_TOXCA</name>
<feature type="region of interest" description="Disordered" evidence="1">
    <location>
        <begin position="127"/>
        <end position="157"/>
    </location>
</feature>
<evidence type="ECO:0000313" key="3">
    <source>
        <dbReference type="Proteomes" id="UP000031036"/>
    </source>
</evidence>
<proteinExistence type="predicted"/>